<name>A0A0N4TXS0_BRUPA</name>
<organism evidence="4">
    <name type="scientific">Brugia pahangi</name>
    <name type="common">Filarial nematode worm</name>
    <dbReference type="NCBI Taxonomy" id="6280"/>
    <lineage>
        <taxon>Eukaryota</taxon>
        <taxon>Metazoa</taxon>
        <taxon>Ecdysozoa</taxon>
        <taxon>Nematoda</taxon>
        <taxon>Chromadorea</taxon>
        <taxon>Rhabditida</taxon>
        <taxon>Spirurina</taxon>
        <taxon>Spiruromorpha</taxon>
        <taxon>Filarioidea</taxon>
        <taxon>Onchocercidae</taxon>
        <taxon>Brugia</taxon>
    </lineage>
</organism>
<evidence type="ECO:0000313" key="2">
    <source>
        <dbReference type="EMBL" id="VDN94891.1"/>
    </source>
</evidence>
<reference evidence="2 3" key="2">
    <citation type="submission" date="2018-11" db="EMBL/GenBank/DDBJ databases">
        <authorList>
            <consortium name="Pathogen Informatics"/>
        </authorList>
    </citation>
    <scope>NUCLEOTIDE SEQUENCE [LARGE SCALE GENOMIC DNA]</scope>
</reference>
<evidence type="ECO:0000313" key="3">
    <source>
        <dbReference type="Proteomes" id="UP000278627"/>
    </source>
</evidence>
<gene>
    <name evidence="2" type="ORF">BPAG_LOCUS13706</name>
</gene>
<dbReference type="InterPro" id="IPR036047">
    <property type="entry name" value="F-box-like_dom_sf"/>
</dbReference>
<evidence type="ECO:0000313" key="4">
    <source>
        <dbReference type="WBParaSite" id="BPAG_0001377801-mRNA-1"/>
    </source>
</evidence>
<feature type="domain" description="F-box" evidence="1">
    <location>
        <begin position="97"/>
        <end position="144"/>
    </location>
</feature>
<reference evidence="4" key="1">
    <citation type="submission" date="2017-02" db="UniProtKB">
        <authorList>
            <consortium name="WormBaseParasite"/>
        </authorList>
    </citation>
    <scope>IDENTIFICATION</scope>
</reference>
<dbReference type="STRING" id="6280.A0A0N4TXS0"/>
<dbReference type="AlphaFoldDB" id="A0A0N4TXS0"/>
<dbReference type="SUPFAM" id="SSF52047">
    <property type="entry name" value="RNI-like"/>
    <property type="match status" value="1"/>
</dbReference>
<accession>A0A0N4TXS0</accession>
<dbReference type="EMBL" id="UZAD01013435">
    <property type="protein sequence ID" value="VDN94891.1"/>
    <property type="molecule type" value="Genomic_DNA"/>
</dbReference>
<dbReference type="GO" id="GO:0019005">
    <property type="term" value="C:SCF ubiquitin ligase complex"/>
    <property type="evidence" value="ECO:0007669"/>
    <property type="project" value="TreeGrafter"/>
</dbReference>
<dbReference type="CDD" id="cd09917">
    <property type="entry name" value="F-box_SF"/>
    <property type="match status" value="1"/>
</dbReference>
<dbReference type="Pfam" id="PF12937">
    <property type="entry name" value="F-box-like"/>
    <property type="match status" value="1"/>
</dbReference>
<dbReference type="Gene3D" id="3.80.10.10">
    <property type="entry name" value="Ribonuclease Inhibitor"/>
    <property type="match status" value="2"/>
</dbReference>
<keyword evidence="3" id="KW-1185">Reference proteome</keyword>
<proteinExistence type="predicted"/>
<dbReference type="PANTHER" id="PTHR13318">
    <property type="entry name" value="PARTNER OF PAIRED, ISOFORM B-RELATED"/>
    <property type="match status" value="1"/>
</dbReference>
<dbReference type="InterPro" id="IPR001810">
    <property type="entry name" value="F-box_dom"/>
</dbReference>
<dbReference type="SUPFAM" id="SSF81383">
    <property type="entry name" value="F-box domain"/>
    <property type="match status" value="1"/>
</dbReference>
<dbReference type="PROSITE" id="PS50181">
    <property type="entry name" value="FBOX"/>
    <property type="match status" value="1"/>
</dbReference>
<evidence type="ECO:0000259" key="1">
    <source>
        <dbReference type="PROSITE" id="PS50181"/>
    </source>
</evidence>
<dbReference type="GO" id="GO:0031146">
    <property type="term" value="P:SCF-dependent proteasomal ubiquitin-dependent protein catabolic process"/>
    <property type="evidence" value="ECO:0007669"/>
    <property type="project" value="TreeGrafter"/>
</dbReference>
<protein>
    <submittedName>
        <fullName evidence="4">F-box domain-containing protein</fullName>
    </submittedName>
</protein>
<dbReference type="WBParaSite" id="BPAG_0001377801-mRNA-1">
    <property type="protein sequence ID" value="BPAG_0001377801-mRNA-1"/>
    <property type="gene ID" value="BPAG_0001377801"/>
</dbReference>
<dbReference type="Proteomes" id="UP000278627">
    <property type="component" value="Unassembled WGS sequence"/>
</dbReference>
<dbReference type="InterPro" id="IPR032675">
    <property type="entry name" value="LRR_dom_sf"/>
</dbReference>
<sequence length="617" mass="71329">MNQFLLALDNNYFRMDAITESPGRYRPVSRKYDTIDRRYKFFEATRAHRMQTYYPLIQLGRSSYSSTRHKTTNLKSQASTGSEVDINQFTADLDSATVTINDLSNDILLTIFAYCHPIDLIHCFSLVCHRWNYLANHSAFFTEVRVLVNDISLKYGSVKKFFHRTSHYLRKLCIDCSVPLPSAEVYALFEICFPNVIHLDIGSFKEMNTTLLTKLSNSFPNVKTLHMEKVRQSPGSDNPDEWEKTLEMLFEDESIFPEMRNFFVGNVSAYSSENDPRLPAYKRPLNLLHIYDGIADINVIRASPWRSTLTELHLGSYIRNDGIEYIGLLHNLKVFSWGLSLYTSDQEFAHIKARTMLANIRLSCRLYEGSATEQLCSYTSLGKLYNLEELRVWFGGQDCDVSPDGLIQLFTLPEKRPEKSFPYKLRHLIMSNYLEGTVDLFRVIDRNCPNLKTLGLSFNGYLTFNDGVMPFIVSNFKHLDFLDLSNFGDCYKDEVWNNLDDDDLPDLRLLILHGNKVNIENLQRLNLKRPKLLISTKQNYFINWTETEDGCVFHDSFDGDIRAIANDLRQIDGLRDFIINPGLSICDNINLNVFTRSSSADFYTDYRVRPYTSDDSV</sequence>